<dbReference type="InterPro" id="IPR013655">
    <property type="entry name" value="PAS_fold_3"/>
</dbReference>
<feature type="domain" description="PAS" evidence="8">
    <location>
        <begin position="40"/>
        <end position="70"/>
    </location>
</feature>
<comment type="subcellular location">
    <subcellularLocation>
        <location evidence="1">Membrane</location>
    </subcellularLocation>
</comment>
<evidence type="ECO:0000313" key="12">
    <source>
        <dbReference type="EMBL" id="CZF80759.1"/>
    </source>
</evidence>
<feature type="coiled-coil region" evidence="5">
    <location>
        <begin position="763"/>
        <end position="801"/>
    </location>
</feature>
<feature type="domain" description="PAC" evidence="9">
    <location>
        <begin position="221"/>
        <end position="273"/>
    </location>
</feature>
<sequence>MQNSFMSPLKRAISSIFGFDAELESEANAKIAALDKSLAIIEFDTKGNILSANENFLKVMGYTPDEIIGKHHSLFVEKAFVNSSEYRDFWARLANGKSVSGEFKRIGKNGIDVWIQATYNPVYSPQGGVKKVVKFATDITQDKNKNLDTSGQIKAINRSQAVIEFDLKGNILRANENFLGAMGYDENEVVGKHHSIFVEPAMAQSGEYKAFWEKLAKGEYQSAVYKRVAKGGREIWISASYNPIFDDNGKPFKVVKFATDVTEQKMRNADFAGQIRAIGKSQAVIEFELDGTIRTANENFLNTVGYTLEEVKGKHHSMFATTELKNSREYKEFWKSLAAGEFFSGEFERVGKGGRQIWIQASYNPILDLNGKPFKVVKYASDITDQKLKNADYEGQIEAIGKSQAVIEFNMDGTIRQANDNFLNAMGYSLSEVKGRHHSIFVDPDYKNSAEYKAFWEKLNRGEFESAEFLRFAKGGREVWIQASYNPICDANGKPFKVVKYATDITAKKRAVAKISECLVSLSKGDLSVALTERLDDEFEPVRQAMNSTIERLNELVVDINRTATSVSNAAREIKTGTSDLSDRTETQASSLEETAASMQEMTSTVQQNADTSQSAVKQASEATKKAERGGTVVVEAVNSMAEIEESSKQISDIIGVINEIAFQTNLLALNAAVEAARAGEQGRGFAVVAGEVRNLAQRSAKASVEIKDLINASVNKVKDGTQLVRESGENLVEIVDSIRSVSSMIDDMSTATQEQSQGIGEINRAITEMDNMTQQNAGLAEEATAASENMLVEAENLQELVSFFKTRTA</sequence>
<dbReference type="CDD" id="cd11386">
    <property type="entry name" value="MCP_signal"/>
    <property type="match status" value="1"/>
</dbReference>
<dbReference type="CDD" id="cd00130">
    <property type="entry name" value="PAS"/>
    <property type="match status" value="4"/>
</dbReference>
<dbReference type="InterPro" id="IPR035965">
    <property type="entry name" value="PAS-like_dom_sf"/>
</dbReference>
<evidence type="ECO:0000259" key="11">
    <source>
        <dbReference type="PROSITE" id="PS50885"/>
    </source>
</evidence>
<proteinExistence type="inferred from homology"/>
<evidence type="ECO:0000259" key="10">
    <source>
        <dbReference type="PROSITE" id="PS50192"/>
    </source>
</evidence>
<dbReference type="InterPro" id="IPR000727">
    <property type="entry name" value="T_SNARE_dom"/>
</dbReference>
<dbReference type="Proteomes" id="UP000071641">
    <property type="component" value="Unassembled WGS sequence"/>
</dbReference>
<evidence type="ECO:0000259" key="8">
    <source>
        <dbReference type="PROSITE" id="PS50112"/>
    </source>
</evidence>
<dbReference type="Pfam" id="PF00015">
    <property type="entry name" value="MCPsignal"/>
    <property type="match status" value="1"/>
</dbReference>
<evidence type="ECO:0000256" key="1">
    <source>
        <dbReference type="ARBA" id="ARBA00004370"/>
    </source>
</evidence>
<dbReference type="GO" id="GO:0016020">
    <property type="term" value="C:membrane"/>
    <property type="evidence" value="ECO:0007669"/>
    <property type="project" value="UniProtKB-SubCell"/>
</dbReference>
<feature type="domain" description="PAC" evidence="9">
    <location>
        <begin position="465"/>
        <end position="517"/>
    </location>
</feature>
<dbReference type="PANTHER" id="PTHR24422:SF10">
    <property type="entry name" value="CHEMOTAXIS PROTEIN METHYLTRANSFERASE 2"/>
    <property type="match status" value="1"/>
</dbReference>
<gene>
    <name evidence="12" type="primary">bdlA_1</name>
    <name evidence="12" type="ORF">GCE9029_02182</name>
</gene>
<evidence type="ECO:0000256" key="5">
    <source>
        <dbReference type="SAM" id="Coils"/>
    </source>
</evidence>
<accession>A0A128F1V5</accession>
<dbReference type="InterPro" id="IPR004089">
    <property type="entry name" value="MCPsignal_dom"/>
</dbReference>
<reference evidence="13" key="1">
    <citation type="submission" date="2016-02" db="EMBL/GenBank/DDBJ databases">
        <authorList>
            <person name="Rodrigo-Torres Lidia"/>
            <person name="Arahal R.David."/>
        </authorList>
    </citation>
    <scope>NUCLEOTIDE SEQUENCE [LARGE SCALE GENOMIC DNA]</scope>
    <source>
        <strain evidence="13">CECT 9029</strain>
    </source>
</reference>
<dbReference type="InterPro" id="IPR000014">
    <property type="entry name" value="PAS"/>
</dbReference>
<evidence type="ECO:0000256" key="2">
    <source>
        <dbReference type="ARBA" id="ARBA00023224"/>
    </source>
</evidence>
<dbReference type="Pfam" id="PF13426">
    <property type="entry name" value="PAS_9"/>
    <property type="match status" value="1"/>
</dbReference>
<feature type="region of interest" description="Disordered" evidence="6">
    <location>
        <begin position="571"/>
        <end position="629"/>
    </location>
</feature>
<dbReference type="PROSITE" id="PS50111">
    <property type="entry name" value="CHEMOTAXIS_TRANSDUC_2"/>
    <property type="match status" value="1"/>
</dbReference>
<feature type="domain" description="PAC" evidence="9">
    <location>
        <begin position="99"/>
        <end position="151"/>
    </location>
</feature>
<dbReference type="InterPro" id="IPR003660">
    <property type="entry name" value="HAMP_dom"/>
</dbReference>
<evidence type="ECO:0000256" key="3">
    <source>
        <dbReference type="ARBA" id="ARBA00029447"/>
    </source>
</evidence>
<dbReference type="GO" id="GO:0004888">
    <property type="term" value="F:transmembrane signaling receptor activity"/>
    <property type="evidence" value="ECO:0007669"/>
    <property type="project" value="InterPro"/>
</dbReference>
<dbReference type="PANTHER" id="PTHR24422">
    <property type="entry name" value="CHEMOTAXIS PROTEIN METHYLTRANSFERASE"/>
    <property type="match status" value="1"/>
</dbReference>
<keyword evidence="13" id="KW-1185">Reference proteome</keyword>
<dbReference type="PROSITE" id="PS50113">
    <property type="entry name" value="PAC"/>
    <property type="match status" value="4"/>
</dbReference>
<keyword evidence="2 4" id="KW-0807">Transducer</keyword>
<dbReference type="GO" id="GO:0006935">
    <property type="term" value="P:chemotaxis"/>
    <property type="evidence" value="ECO:0007669"/>
    <property type="project" value="InterPro"/>
</dbReference>
<dbReference type="AlphaFoldDB" id="A0A128F1V5"/>
<dbReference type="NCBIfam" id="TIGR00229">
    <property type="entry name" value="sensory_box"/>
    <property type="match status" value="4"/>
</dbReference>
<dbReference type="InterPro" id="IPR000700">
    <property type="entry name" value="PAS-assoc_C"/>
</dbReference>
<dbReference type="OrthoDB" id="9765776at2"/>
<comment type="similarity">
    <text evidence="3">Belongs to the methyl-accepting chemotaxis (MCP) protein family.</text>
</comment>
<dbReference type="RefSeq" id="WP_062663285.1">
    <property type="nucleotide sequence ID" value="NZ_FIZX01000002.1"/>
</dbReference>
<feature type="domain" description="PAC" evidence="9">
    <location>
        <begin position="343"/>
        <end position="395"/>
    </location>
</feature>
<organism evidence="12 13">
    <name type="scientific">Grimontia celer</name>
    <dbReference type="NCBI Taxonomy" id="1796497"/>
    <lineage>
        <taxon>Bacteria</taxon>
        <taxon>Pseudomonadati</taxon>
        <taxon>Pseudomonadota</taxon>
        <taxon>Gammaproteobacteria</taxon>
        <taxon>Vibrionales</taxon>
        <taxon>Vibrionaceae</taxon>
        <taxon>Grimontia</taxon>
    </lineage>
</organism>
<dbReference type="SMART" id="SM00086">
    <property type="entry name" value="PAC"/>
    <property type="match status" value="4"/>
</dbReference>
<dbReference type="InterPro" id="IPR001610">
    <property type="entry name" value="PAC"/>
</dbReference>
<feature type="domain" description="PAS" evidence="8">
    <location>
        <begin position="162"/>
        <end position="192"/>
    </location>
</feature>
<feature type="domain" description="Methyl-accepting transducer" evidence="7">
    <location>
        <begin position="563"/>
        <end position="792"/>
    </location>
</feature>
<dbReference type="PROSITE" id="PS50885">
    <property type="entry name" value="HAMP"/>
    <property type="match status" value="1"/>
</dbReference>
<dbReference type="Gene3D" id="1.10.287.950">
    <property type="entry name" value="Methyl-accepting chemotaxis protein"/>
    <property type="match status" value="1"/>
</dbReference>
<dbReference type="PROSITE" id="PS50112">
    <property type="entry name" value="PAS"/>
    <property type="match status" value="2"/>
</dbReference>
<feature type="compositionally biased region" description="Polar residues" evidence="6">
    <location>
        <begin position="587"/>
        <end position="622"/>
    </location>
</feature>
<evidence type="ECO:0000259" key="9">
    <source>
        <dbReference type="PROSITE" id="PS50113"/>
    </source>
</evidence>
<dbReference type="FunFam" id="1.10.287.950:FF:000001">
    <property type="entry name" value="Methyl-accepting chemotaxis sensory transducer"/>
    <property type="match status" value="1"/>
</dbReference>
<dbReference type="EMBL" id="FIZX01000002">
    <property type="protein sequence ID" value="CZF80759.1"/>
    <property type="molecule type" value="Genomic_DNA"/>
</dbReference>
<dbReference type="STRING" id="1796497.GCE9029_02182"/>
<dbReference type="SMART" id="SM00091">
    <property type="entry name" value="PAS"/>
    <property type="match status" value="4"/>
</dbReference>
<protein>
    <submittedName>
        <fullName evidence="12">Biofilm dispersion protein BdlA</fullName>
    </submittedName>
</protein>
<dbReference type="PROSITE" id="PS50192">
    <property type="entry name" value="T_SNARE"/>
    <property type="match status" value="1"/>
</dbReference>
<dbReference type="InterPro" id="IPR050903">
    <property type="entry name" value="Bact_Chemotaxis_MeTrfase"/>
</dbReference>
<dbReference type="Gene3D" id="3.30.450.20">
    <property type="entry name" value="PAS domain"/>
    <property type="match status" value="4"/>
</dbReference>
<name>A0A128F1V5_9GAMM</name>
<feature type="domain" description="T-SNARE coiled-coil homology" evidence="10">
    <location>
        <begin position="722"/>
        <end position="784"/>
    </location>
</feature>
<dbReference type="PRINTS" id="PR00260">
    <property type="entry name" value="CHEMTRNSDUCR"/>
</dbReference>
<dbReference type="Pfam" id="PF08447">
    <property type="entry name" value="PAS_3"/>
    <property type="match status" value="3"/>
</dbReference>
<feature type="domain" description="HAMP" evidence="11">
    <location>
        <begin position="510"/>
        <end position="558"/>
    </location>
</feature>
<keyword evidence="5" id="KW-0175">Coiled coil</keyword>
<evidence type="ECO:0000256" key="6">
    <source>
        <dbReference type="SAM" id="MobiDB-lite"/>
    </source>
</evidence>
<dbReference type="GO" id="GO:0007165">
    <property type="term" value="P:signal transduction"/>
    <property type="evidence" value="ECO:0007669"/>
    <property type="project" value="UniProtKB-KW"/>
</dbReference>
<evidence type="ECO:0000256" key="4">
    <source>
        <dbReference type="PROSITE-ProRule" id="PRU00284"/>
    </source>
</evidence>
<evidence type="ECO:0000313" key="13">
    <source>
        <dbReference type="Proteomes" id="UP000071641"/>
    </source>
</evidence>
<dbReference type="InterPro" id="IPR004090">
    <property type="entry name" value="Chemotax_Me-accpt_rcpt"/>
</dbReference>
<dbReference type="SMART" id="SM00283">
    <property type="entry name" value="MA"/>
    <property type="match status" value="1"/>
</dbReference>
<dbReference type="SUPFAM" id="SSF55785">
    <property type="entry name" value="PYP-like sensor domain (PAS domain)"/>
    <property type="match status" value="4"/>
</dbReference>
<dbReference type="SUPFAM" id="SSF58104">
    <property type="entry name" value="Methyl-accepting chemotaxis protein (MCP) signaling domain"/>
    <property type="match status" value="1"/>
</dbReference>
<evidence type="ECO:0000259" key="7">
    <source>
        <dbReference type="PROSITE" id="PS50111"/>
    </source>
</evidence>